<feature type="compositionally biased region" description="Basic and acidic residues" evidence="4">
    <location>
        <begin position="771"/>
        <end position="788"/>
    </location>
</feature>
<dbReference type="Proteomes" id="UP000558164">
    <property type="component" value="Unassembled WGS sequence"/>
</dbReference>
<dbReference type="InterPro" id="IPR056432">
    <property type="entry name" value="Beta-prop_GEMI5_1st"/>
</dbReference>
<dbReference type="InterPro" id="IPR011047">
    <property type="entry name" value="Quinoprotein_ADH-like_sf"/>
</dbReference>
<feature type="region of interest" description="Disordered" evidence="4">
    <location>
        <begin position="817"/>
        <end position="843"/>
    </location>
</feature>
<dbReference type="GO" id="GO:0003730">
    <property type="term" value="F:mRNA 3'-UTR binding"/>
    <property type="evidence" value="ECO:0007669"/>
    <property type="project" value="TreeGrafter"/>
</dbReference>
<gene>
    <name evidence="9" type="primary">Gemin5</name>
    <name evidence="9" type="ORF">LEPASP_R05655</name>
</gene>
<evidence type="ECO:0000256" key="1">
    <source>
        <dbReference type="ARBA" id="ARBA00022574"/>
    </source>
</evidence>
<dbReference type="SUPFAM" id="SSF50998">
    <property type="entry name" value="Quinoprotein alcohol dehydrogenase-like"/>
    <property type="match status" value="2"/>
</dbReference>
<dbReference type="InterPro" id="IPR020472">
    <property type="entry name" value="WD40_PAC1"/>
</dbReference>
<feature type="compositionally biased region" description="Low complexity" evidence="4">
    <location>
        <begin position="1409"/>
        <end position="1429"/>
    </location>
</feature>
<dbReference type="InterPro" id="IPR056424">
    <property type="entry name" value="Beta-prop_GEMI5_2nd"/>
</dbReference>
<feature type="region of interest" description="Disordered" evidence="4">
    <location>
        <begin position="707"/>
        <end position="758"/>
    </location>
</feature>
<organism evidence="9 10">
    <name type="scientific">Leptocoma aspasia</name>
    <dbReference type="NCBI Taxonomy" id="2585812"/>
    <lineage>
        <taxon>Eukaryota</taxon>
        <taxon>Metazoa</taxon>
        <taxon>Chordata</taxon>
        <taxon>Craniata</taxon>
        <taxon>Vertebrata</taxon>
        <taxon>Euteleostomi</taxon>
        <taxon>Archelosauria</taxon>
        <taxon>Archosauria</taxon>
        <taxon>Dinosauria</taxon>
        <taxon>Saurischia</taxon>
        <taxon>Theropoda</taxon>
        <taxon>Coelurosauria</taxon>
        <taxon>Aves</taxon>
        <taxon>Neognathae</taxon>
        <taxon>Neoaves</taxon>
        <taxon>Telluraves</taxon>
        <taxon>Australaves</taxon>
        <taxon>Passeriformes</taxon>
        <taxon>Passeroidea</taxon>
        <taxon>Nectariniidae</taxon>
        <taxon>Leptocoma</taxon>
    </lineage>
</organism>
<feature type="compositionally biased region" description="Basic and acidic residues" evidence="4">
    <location>
        <begin position="822"/>
        <end position="832"/>
    </location>
</feature>
<feature type="domain" description="Gem-associated protein 5 TPR" evidence="6">
    <location>
        <begin position="890"/>
        <end position="1098"/>
    </location>
</feature>
<feature type="repeat" description="WD" evidence="3">
    <location>
        <begin position="53"/>
        <end position="88"/>
    </location>
</feature>
<dbReference type="InterPro" id="IPR056421">
    <property type="entry name" value="TPR_GEMI5"/>
</dbReference>
<feature type="compositionally biased region" description="Basic and acidic residues" evidence="4">
    <location>
        <begin position="708"/>
        <end position="728"/>
    </location>
</feature>
<evidence type="ECO:0000259" key="6">
    <source>
        <dbReference type="Pfam" id="PF23774"/>
    </source>
</evidence>
<feature type="domain" description="Gem-associated protein 5 first beta-propeller" evidence="5">
    <location>
        <begin position="79"/>
        <end position="204"/>
    </location>
</feature>
<dbReference type="Gene3D" id="2.130.10.10">
    <property type="entry name" value="YVTN repeat-like/Quinoprotein amine dehydrogenase"/>
    <property type="match status" value="2"/>
</dbReference>
<evidence type="ECO:0000256" key="2">
    <source>
        <dbReference type="ARBA" id="ARBA00022737"/>
    </source>
</evidence>
<feature type="domain" description="Gem-associated protein 5 second beta-propeller" evidence="7">
    <location>
        <begin position="380"/>
        <end position="696"/>
    </location>
</feature>
<dbReference type="Pfam" id="PF23777">
    <property type="entry name" value="GEMI5_RBS"/>
    <property type="match status" value="1"/>
</dbReference>
<dbReference type="PROSITE" id="PS50082">
    <property type="entry name" value="WD_REPEATS_2"/>
    <property type="match status" value="4"/>
</dbReference>
<evidence type="ECO:0000259" key="5">
    <source>
        <dbReference type="Pfam" id="PF23770"/>
    </source>
</evidence>
<evidence type="ECO:0000313" key="9">
    <source>
        <dbReference type="EMBL" id="NXL79227.1"/>
    </source>
</evidence>
<dbReference type="PROSITE" id="PS50294">
    <property type="entry name" value="WD_REPEATS_REGION"/>
    <property type="match status" value="2"/>
</dbReference>
<dbReference type="Pfam" id="PF23774">
    <property type="entry name" value="TPR_GEMI5"/>
    <property type="match status" value="1"/>
</dbReference>
<comment type="caution">
    <text evidence="9">The sequence shown here is derived from an EMBL/GenBank/DDBJ whole genome shotgun (WGS) entry which is preliminary data.</text>
</comment>
<dbReference type="SMART" id="SM00320">
    <property type="entry name" value="WD40"/>
    <property type="match status" value="11"/>
</dbReference>
<dbReference type="Pfam" id="PF23770">
    <property type="entry name" value="Beta-prop_RIG_1st"/>
    <property type="match status" value="1"/>
</dbReference>
<dbReference type="InterPro" id="IPR052640">
    <property type="entry name" value="Gemin-5"/>
</dbReference>
<name>A0A7L0VJW9_9PASE</name>
<evidence type="ECO:0000256" key="3">
    <source>
        <dbReference type="PROSITE-ProRule" id="PRU00221"/>
    </source>
</evidence>
<feature type="region of interest" description="Disordered" evidence="4">
    <location>
        <begin position="771"/>
        <end position="792"/>
    </location>
</feature>
<dbReference type="Pfam" id="PF23775">
    <property type="entry name" value="Beta-prop_RIG_2nd"/>
    <property type="match status" value="1"/>
</dbReference>
<dbReference type="GO" id="GO:0000387">
    <property type="term" value="P:spliceosomal snRNP assembly"/>
    <property type="evidence" value="ECO:0007669"/>
    <property type="project" value="TreeGrafter"/>
</dbReference>
<feature type="compositionally biased region" description="Basic residues" evidence="4">
    <location>
        <begin position="734"/>
        <end position="743"/>
    </location>
</feature>
<feature type="non-terminal residue" evidence="9">
    <location>
        <position position="1"/>
    </location>
</feature>
<dbReference type="PROSITE" id="PS00678">
    <property type="entry name" value="WD_REPEATS_1"/>
    <property type="match status" value="1"/>
</dbReference>
<evidence type="ECO:0000259" key="7">
    <source>
        <dbReference type="Pfam" id="PF23775"/>
    </source>
</evidence>
<feature type="domain" description="Gem-associated protein 5 RBS" evidence="8">
    <location>
        <begin position="1155"/>
        <end position="1513"/>
    </location>
</feature>
<dbReference type="InterPro" id="IPR019775">
    <property type="entry name" value="WD40_repeat_CS"/>
</dbReference>
<feature type="repeat" description="WD" evidence="3">
    <location>
        <begin position="234"/>
        <end position="257"/>
    </location>
</feature>
<dbReference type="InterPro" id="IPR001680">
    <property type="entry name" value="WD40_rpt"/>
</dbReference>
<reference evidence="9 10" key="1">
    <citation type="submission" date="2019-09" db="EMBL/GenBank/DDBJ databases">
        <title>Bird 10,000 Genomes (B10K) Project - Family phase.</title>
        <authorList>
            <person name="Zhang G."/>
        </authorList>
    </citation>
    <scope>NUCLEOTIDE SEQUENCE [LARGE SCALE GENOMIC DNA]</scope>
    <source>
        <strain evidence="9">B10K-DU-001-35</strain>
        <tissue evidence="9">Muscle</tissue>
    </source>
</reference>
<feature type="region of interest" description="Disordered" evidence="4">
    <location>
        <begin position="1405"/>
        <end position="1450"/>
    </location>
</feature>
<feature type="non-terminal residue" evidence="9">
    <location>
        <position position="1527"/>
    </location>
</feature>
<sequence>TGMGVRALPASPNWYSSRCSDASSDGRLFGFAARHRVCLLDVSAAAPAFYGELIGHTERISAFAFCHCPGHGGLCASSSDDGSVRIWDSGTLSAVLEYSLHQNAISALHWSPLVKDLIVSGDEKGVIVCYWHNRSDSQQFFPEPRTVFCLTCSPHHENLVAIGYKDGMVVIIDISRKREVVHRLRGHEDEIHGLAWCPVLGEERLPAWQEELQEEGKVPNGELTQDTATKKGCYLASGSKDQTIRIWSCTRGRSVMTLKLPPTKRRGGAVDPAVKERIWLTVHWPAGHPSDLLSSAFGGELLLWNLSQPGKRKWTLLGSSEGQNHSRIVFNLSSVKHQDRELLFSISMDRDVKCWDLSTLDCSWTMPSLGGFVYSLAFSPVDTGCLAIGVGDSMIRVWNTLAMNNIYDVKTFWQSIKSKVTALSWHPTKEGSLAFGTDDGKVGIFDTLSSSAKNKPPQISSTYHKKTVYTLAWGPPTPPLISGEESEQPSVTLYSCAGEGIVFQHNPWKLNGEANDINKVIRDTNSIKHKLPARTEISWKPDGKLLALGNEDGSIEIFQAPNLKLLCTIQQHHKLINAIRWHHEHGTQPELSYLIASGSINATIYVHNLKSVVENSSENPLTITEPFRTLAGHTAKITSLSWSPHHEGRLVSACYDGTAQVWDVMKEEPLCNYRGHQGRLLSVQWSPVDSDCVYTGADDFSVHKWHISKQEHTRPPQGKKSIELEKKRSIQPKVKAKKKKKPVGKSPGKQDANDAMNGDDSMKEMLLEENGVSDHEGEKEAQEAELADKVSVTVSRDTSSSACDYSSFSLPKPFVTQKAAPVKKDPPKEKPAPDASLKKRKPRSILPFSTLMDHRSKEELHQDCLRLAACLKTKDNNEDVSPDLKDCIHLGLFTDRDSLHKMIDMEGKHHLENGHAELFQQLMLWKGDMKGVLQAAAERGELTDQLVAMSPMVGYQAWVWTVEAFAKQLCFQEQYVKAASHLLSIHKVYEAIELLKVNNFYREAIVMAKARLRPEDPILKELYTSWAALLEKDGHYSMAAKCYLGASSPYDAVKVLSKKGDVTSLKTAAELALISGEEELSATLSLRCAQDLLLSRNWVGAQEVLQQHKTLFGQRLVFCLNELLCSCLSERNPCERKSPVPPCYHSWELNREASFFDMVTEVWHNVLGMDTTEQATCAQEQLRRIEHPPSTSNTHPKQVLFHISHDLALAALSCHLGMWDEAVESILGAVTRSFDAGNFTLMQELCSIILPEGCDDLRDKLDSTNSQSMDACRSLEGFVAYRLLYDLWWNPPKDSLGLQKAVLDPVPCPSEQTALEKSCISGDPSPEEMVQTAAEMGENLCSTTEVPKCETQSDSRTDSLDVVDRQSKLKGCQVLLSEEMAALQNTQKDIAEVQETLAEMIRQHQQQRNNLQENSNGNSQGSNLEQSSETESDKPCSDSNQMNCKDEAKQPITLPELTKQLLKAKQKLAEFPDNLKVFPFPDVLESCLVLLHLGSQCPPELQAEALALLRKHGSACVYKKAARSFLT</sequence>
<proteinExistence type="predicted"/>
<dbReference type="PANTHER" id="PTHR46362">
    <property type="entry name" value="GEM-ASSOCIATED PROTEIN 5"/>
    <property type="match status" value="1"/>
</dbReference>
<dbReference type="Pfam" id="PF00400">
    <property type="entry name" value="WD40"/>
    <property type="match status" value="1"/>
</dbReference>
<dbReference type="GO" id="GO:0032797">
    <property type="term" value="C:SMN complex"/>
    <property type="evidence" value="ECO:0007669"/>
    <property type="project" value="TreeGrafter"/>
</dbReference>
<keyword evidence="10" id="KW-1185">Reference proteome</keyword>
<keyword evidence="2" id="KW-0677">Repeat</keyword>
<feature type="repeat" description="WD" evidence="3">
    <location>
        <begin position="630"/>
        <end position="672"/>
    </location>
</feature>
<dbReference type="InterPro" id="IPR015943">
    <property type="entry name" value="WD40/YVTN_repeat-like_dom_sf"/>
</dbReference>
<dbReference type="OrthoDB" id="7326421at2759"/>
<dbReference type="PRINTS" id="PR00320">
    <property type="entry name" value="GPROTEINBRPT"/>
</dbReference>
<dbReference type="GO" id="GO:0005634">
    <property type="term" value="C:nucleus"/>
    <property type="evidence" value="ECO:0007669"/>
    <property type="project" value="TreeGrafter"/>
</dbReference>
<feature type="repeat" description="WD" evidence="3">
    <location>
        <begin position="673"/>
        <end position="715"/>
    </location>
</feature>
<evidence type="ECO:0000313" key="10">
    <source>
        <dbReference type="Proteomes" id="UP000558164"/>
    </source>
</evidence>
<accession>A0A7L0VJW9</accession>
<evidence type="ECO:0000256" key="4">
    <source>
        <dbReference type="SAM" id="MobiDB-lite"/>
    </source>
</evidence>
<protein>
    <submittedName>
        <fullName evidence="9">GEMI5 protein</fullName>
    </submittedName>
</protein>
<dbReference type="EMBL" id="VXAX01006186">
    <property type="protein sequence ID" value="NXL79227.1"/>
    <property type="molecule type" value="Genomic_DNA"/>
</dbReference>
<dbReference type="PANTHER" id="PTHR46362:SF1">
    <property type="entry name" value="GEM-ASSOCIATED PROTEIN 5"/>
    <property type="match status" value="1"/>
</dbReference>
<dbReference type="InterPro" id="IPR056420">
    <property type="entry name" value="GEMI5_RBS"/>
</dbReference>
<keyword evidence="1 3" id="KW-0853">WD repeat</keyword>
<evidence type="ECO:0000259" key="8">
    <source>
        <dbReference type="Pfam" id="PF23777"/>
    </source>
</evidence>